<keyword evidence="1" id="KW-0812">Transmembrane</keyword>
<gene>
    <name evidence="2" type="ORF">QBC40DRAFT_325786</name>
</gene>
<dbReference type="GO" id="GO:0047793">
    <property type="term" value="F:cycloeucalenol cycloisomerase activity"/>
    <property type="evidence" value="ECO:0007669"/>
    <property type="project" value="InterPro"/>
</dbReference>
<feature type="transmembrane region" description="Helical" evidence="1">
    <location>
        <begin position="179"/>
        <end position="197"/>
    </location>
</feature>
<evidence type="ECO:0000256" key="1">
    <source>
        <dbReference type="SAM" id="Phobius"/>
    </source>
</evidence>
<dbReference type="AlphaFoldDB" id="A0AAN6XQR2"/>
<proteinExistence type="predicted"/>
<comment type="caution">
    <text evidence="2">The sequence shown here is derived from an EMBL/GenBank/DDBJ whole genome shotgun (WGS) entry which is preliminary data.</text>
</comment>
<dbReference type="PANTHER" id="PTHR35136:SF1">
    <property type="entry name" value="CYCLOEUCALENOL CYCLOISOMERASE"/>
    <property type="match status" value="1"/>
</dbReference>
<evidence type="ECO:0000313" key="3">
    <source>
        <dbReference type="Proteomes" id="UP001303160"/>
    </source>
</evidence>
<feature type="transmembrane region" description="Helical" evidence="1">
    <location>
        <begin position="217"/>
        <end position="233"/>
    </location>
</feature>
<feature type="transmembrane region" description="Helical" evidence="1">
    <location>
        <begin position="91"/>
        <end position="115"/>
    </location>
</feature>
<feature type="transmembrane region" description="Helical" evidence="1">
    <location>
        <begin position="245"/>
        <end position="264"/>
    </location>
</feature>
<dbReference type="PANTHER" id="PTHR35136">
    <property type="entry name" value="CYCLOEUCALENOL CYCLOISOMERASE"/>
    <property type="match status" value="1"/>
</dbReference>
<keyword evidence="1" id="KW-1133">Transmembrane helix</keyword>
<organism evidence="2 3">
    <name type="scientific">Triangularia verruculosa</name>
    <dbReference type="NCBI Taxonomy" id="2587418"/>
    <lineage>
        <taxon>Eukaryota</taxon>
        <taxon>Fungi</taxon>
        <taxon>Dikarya</taxon>
        <taxon>Ascomycota</taxon>
        <taxon>Pezizomycotina</taxon>
        <taxon>Sordariomycetes</taxon>
        <taxon>Sordariomycetidae</taxon>
        <taxon>Sordariales</taxon>
        <taxon>Podosporaceae</taxon>
        <taxon>Triangularia</taxon>
    </lineage>
</organism>
<accession>A0AAN6XQR2</accession>
<dbReference type="Proteomes" id="UP001303160">
    <property type="component" value="Unassembled WGS sequence"/>
</dbReference>
<reference evidence="2" key="1">
    <citation type="journal article" date="2023" name="Mol. Phylogenet. Evol.">
        <title>Genome-scale phylogeny and comparative genomics of the fungal order Sordariales.</title>
        <authorList>
            <person name="Hensen N."/>
            <person name="Bonometti L."/>
            <person name="Westerberg I."/>
            <person name="Brannstrom I.O."/>
            <person name="Guillou S."/>
            <person name="Cros-Aarteil S."/>
            <person name="Calhoun S."/>
            <person name="Haridas S."/>
            <person name="Kuo A."/>
            <person name="Mondo S."/>
            <person name="Pangilinan J."/>
            <person name="Riley R."/>
            <person name="LaButti K."/>
            <person name="Andreopoulos B."/>
            <person name="Lipzen A."/>
            <person name="Chen C."/>
            <person name="Yan M."/>
            <person name="Daum C."/>
            <person name="Ng V."/>
            <person name="Clum A."/>
            <person name="Steindorff A."/>
            <person name="Ohm R.A."/>
            <person name="Martin F."/>
            <person name="Silar P."/>
            <person name="Natvig D.O."/>
            <person name="Lalanne C."/>
            <person name="Gautier V."/>
            <person name="Ament-Velasquez S.L."/>
            <person name="Kruys A."/>
            <person name="Hutchinson M.I."/>
            <person name="Powell A.J."/>
            <person name="Barry K."/>
            <person name="Miller A.N."/>
            <person name="Grigoriev I.V."/>
            <person name="Debuchy R."/>
            <person name="Gladieux P."/>
            <person name="Hiltunen Thoren M."/>
            <person name="Johannesson H."/>
        </authorList>
    </citation>
    <scope>NUCLEOTIDE SEQUENCE</scope>
    <source>
        <strain evidence="2">CBS 315.58</strain>
    </source>
</reference>
<feature type="transmembrane region" description="Helical" evidence="1">
    <location>
        <begin position="146"/>
        <end position="167"/>
    </location>
</feature>
<name>A0AAN6XQR2_9PEZI</name>
<feature type="transmembrane region" description="Helical" evidence="1">
    <location>
        <begin position="21"/>
        <end position="40"/>
    </location>
</feature>
<dbReference type="EMBL" id="MU863878">
    <property type="protein sequence ID" value="KAK4205114.1"/>
    <property type="molecule type" value="Genomic_DNA"/>
</dbReference>
<dbReference type="InterPro" id="IPR020532">
    <property type="entry name" value="Cycloeucalenol_cycloisomerase"/>
</dbReference>
<feature type="transmembrane region" description="Helical" evidence="1">
    <location>
        <begin position="52"/>
        <end position="70"/>
    </location>
</feature>
<keyword evidence="3" id="KW-1185">Reference proteome</keyword>
<evidence type="ECO:0000313" key="2">
    <source>
        <dbReference type="EMBL" id="KAK4205114.1"/>
    </source>
</evidence>
<keyword evidence="1" id="KW-0472">Membrane</keyword>
<protein>
    <submittedName>
        <fullName evidence="2">Uncharacterized protein</fullName>
    </submittedName>
</protein>
<sequence length="270" mass="30847">MRPPNSSSPPDLAAKGHFHRLLLLAHTPLWLSAVAVVVLTSSLQNWTTNAHYLSFSLFAASPPLLLPFLFPSRPAASDNHPTGRRRFQSSYALKFNVYIAVLVFFGTYFGTAYFFQLMSMRYTFPAHLVTLDSDILRRQEMQQVPVFLYPLTHAYFCTYYALLLVLYDYVNPKAFWSRSVTVLGLSYVLAWAETWFMASDLMNEWFAYGDRSRMLRVGSWGYASYFVVGLPMLRRLSGEWGWERVVIEAGGCCMGIMVLLEVWGRLVGPI</sequence>
<reference evidence="2" key="2">
    <citation type="submission" date="2023-05" db="EMBL/GenBank/DDBJ databases">
        <authorList>
            <consortium name="Lawrence Berkeley National Laboratory"/>
            <person name="Steindorff A."/>
            <person name="Hensen N."/>
            <person name="Bonometti L."/>
            <person name="Westerberg I."/>
            <person name="Brannstrom I.O."/>
            <person name="Guillou S."/>
            <person name="Cros-Aarteil S."/>
            <person name="Calhoun S."/>
            <person name="Haridas S."/>
            <person name="Kuo A."/>
            <person name="Mondo S."/>
            <person name="Pangilinan J."/>
            <person name="Riley R."/>
            <person name="Labutti K."/>
            <person name="Andreopoulos B."/>
            <person name="Lipzen A."/>
            <person name="Chen C."/>
            <person name="Yanf M."/>
            <person name="Daum C."/>
            <person name="Ng V."/>
            <person name="Clum A."/>
            <person name="Ohm R."/>
            <person name="Martin F."/>
            <person name="Silar P."/>
            <person name="Natvig D."/>
            <person name="Lalanne C."/>
            <person name="Gautier V."/>
            <person name="Ament-Velasquez S.L."/>
            <person name="Kruys A."/>
            <person name="Hutchinson M.I."/>
            <person name="Powell A.J."/>
            <person name="Barry K."/>
            <person name="Miller A.N."/>
            <person name="Grigoriev I.V."/>
            <person name="Debuchy R."/>
            <person name="Gladieux P."/>
            <person name="Thoren M.H."/>
            <person name="Johannesson H."/>
        </authorList>
    </citation>
    <scope>NUCLEOTIDE SEQUENCE</scope>
    <source>
        <strain evidence="2">CBS 315.58</strain>
    </source>
</reference>